<reference evidence="1" key="1">
    <citation type="submission" date="2021-02" db="EMBL/GenBank/DDBJ databases">
        <authorList>
            <person name="Nowell W R."/>
        </authorList>
    </citation>
    <scope>NUCLEOTIDE SEQUENCE</scope>
</reference>
<protein>
    <submittedName>
        <fullName evidence="1">Uncharacterized protein</fullName>
    </submittedName>
</protein>
<gene>
    <name evidence="1" type="ORF">OTI717_LOCUS27422</name>
</gene>
<dbReference type="EMBL" id="CAJOAX010006107">
    <property type="protein sequence ID" value="CAF3970741.1"/>
    <property type="molecule type" value="Genomic_DNA"/>
</dbReference>
<sequence>MSAATLYLSYGGCSTIGTYGLGSGYAGYPYGGYGTLSSYGLVGGYVGYGGLSSYGLGSGYVVYPHYEYKVQPYYGYGVYPYSAGYGNGYYNGAYQYCGVTTYPRVTYSTRCCSYGSLGSGYLCRYVGDYSYGGYDGGYVYDEYPYGVRNGEIVYDGDIYDEYPYPHRKHHRHYPNLW</sequence>
<evidence type="ECO:0000313" key="2">
    <source>
        <dbReference type="Proteomes" id="UP000663823"/>
    </source>
</evidence>
<evidence type="ECO:0000313" key="1">
    <source>
        <dbReference type="EMBL" id="CAF3970741.1"/>
    </source>
</evidence>
<name>A0A819LS35_9BILA</name>
<proteinExistence type="predicted"/>
<organism evidence="1 2">
    <name type="scientific">Rotaria sordida</name>
    <dbReference type="NCBI Taxonomy" id="392033"/>
    <lineage>
        <taxon>Eukaryota</taxon>
        <taxon>Metazoa</taxon>
        <taxon>Spiralia</taxon>
        <taxon>Gnathifera</taxon>
        <taxon>Rotifera</taxon>
        <taxon>Eurotatoria</taxon>
        <taxon>Bdelloidea</taxon>
        <taxon>Philodinida</taxon>
        <taxon>Philodinidae</taxon>
        <taxon>Rotaria</taxon>
    </lineage>
</organism>
<dbReference type="Proteomes" id="UP000663823">
    <property type="component" value="Unassembled WGS sequence"/>
</dbReference>
<accession>A0A819LS35</accession>
<comment type="caution">
    <text evidence="1">The sequence shown here is derived from an EMBL/GenBank/DDBJ whole genome shotgun (WGS) entry which is preliminary data.</text>
</comment>
<dbReference type="AlphaFoldDB" id="A0A819LS35"/>